<feature type="transmembrane region" description="Helical" evidence="5">
    <location>
        <begin position="6"/>
        <end position="22"/>
    </location>
</feature>
<evidence type="ECO:0000313" key="6">
    <source>
        <dbReference type="EMBL" id="MBB4080576.1"/>
    </source>
</evidence>
<keyword evidence="4 5" id="KW-0472">Membrane</keyword>
<name>A0A840EI50_9BACT</name>
<comment type="subcellular location">
    <subcellularLocation>
        <location evidence="1">Membrane</location>
        <topology evidence="1">Multi-pass membrane protein</topology>
    </subcellularLocation>
</comment>
<evidence type="ECO:0000256" key="1">
    <source>
        <dbReference type="ARBA" id="ARBA00004141"/>
    </source>
</evidence>
<protein>
    <recommendedName>
        <fullName evidence="8">DoxX family protein</fullName>
    </recommendedName>
</protein>
<evidence type="ECO:0000256" key="4">
    <source>
        <dbReference type="ARBA" id="ARBA00023136"/>
    </source>
</evidence>
<feature type="transmembrane region" description="Helical" evidence="5">
    <location>
        <begin position="50"/>
        <end position="71"/>
    </location>
</feature>
<dbReference type="Pfam" id="PF13564">
    <property type="entry name" value="DoxX_2"/>
    <property type="match status" value="1"/>
</dbReference>
<proteinExistence type="predicted"/>
<dbReference type="GO" id="GO:0016020">
    <property type="term" value="C:membrane"/>
    <property type="evidence" value="ECO:0007669"/>
    <property type="project" value="UniProtKB-SubCell"/>
</dbReference>
<dbReference type="AlphaFoldDB" id="A0A840EI50"/>
<feature type="transmembrane region" description="Helical" evidence="5">
    <location>
        <begin position="107"/>
        <end position="126"/>
    </location>
</feature>
<keyword evidence="2 5" id="KW-0812">Transmembrane</keyword>
<reference evidence="6 7" key="1">
    <citation type="submission" date="2020-08" db="EMBL/GenBank/DDBJ databases">
        <title>Genomic Encyclopedia of Type Strains, Phase IV (KMG-IV): sequencing the most valuable type-strain genomes for metagenomic binning, comparative biology and taxonomic classification.</title>
        <authorList>
            <person name="Goeker M."/>
        </authorList>
    </citation>
    <scope>NUCLEOTIDE SEQUENCE [LARGE SCALE GENOMIC DNA]</scope>
    <source>
        <strain evidence="6 7">DSM 105137</strain>
    </source>
</reference>
<keyword evidence="3 5" id="KW-1133">Transmembrane helix</keyword>
<dbReference type="InterPro" id="IPR032808">
    <property type="entry name" value="DoxX"/>
</dbReference>
<evidence type="ECO:0008006" key="8">
    <source>
        <dbReference type="Google" id="ProtNLM"/>
    </source>
</evidence>
<dbReference type="Proteomes" id="UP000576209">
    <property type="component" value="Unassembled WGS sequence"/>
</dbReference>
<comment type="caution">
    <text evidence="6">The sequence shown here is derived from an EMBL/GenBank/DDBJ whole genome shotgun (WGS) entry which is preliminary data.</text>
</comment>
<sequence length="127" mass="14018">MEYLIIVLQLIVGLSILNVWLVQYNKATRWRGGDATTIVEEFRAYGLPDWSVYVVGAIKTVLALLLLAAIWYPVLRFPAAIGLAAMLAGSVLMHLKISDPLIKSFPAALFLMMCLIIAFVPENAVLN</sequence>
<gene>
    <name evidence="6" type="ORF">GGR28_003211</name>
</gene>
<feature type="transmembrane region" description="Helical" evidence="5">
    <location>
        <begin position="77"/>
        <end position="95"/>
    </location>
</feature>
<evidence type="ECO:0000256" key="2">
    <source>
        <dbReference type="ARBA" id="ARBA00022692"/>
    </source>
</evidence>
<accession>A0A840EI50</accession>
<evidence type="ECO:0000256" key="3">
    <source>
        <dbReference type="ARBA" id="ARBA00022989"/>
    </source>
</evidence>
<dbReference type="EMBL" id="JACIFF010000009">
    <property type="protein sequence ID" value="MBB4080576.1"/>
    <property type="molecule type" value="Genomic_DNA"/>
</dbReference>
<evidence type="ECO:0000256" key="5">
    <source>
        <dbReference type="SAM" id="Phobius"/>
    </source>
</evidence>
<evidence type="ECO:0000313" key="7">
    <source>
        <dbReference type="Proteomes" id="UP000576209"/>
    </source>
</evidence>
<dbReference type="RefSeq" id="WP_183496811.1">
    <property type="nucleotide sequence ID" value="NZ_JACIFF010000009.1"/>
</dbReference>
<keyword evidence="7" id="KW-1185">Reference proteome</keyword>
<organism evidence="6 7">
    <name type="scientific">Neolewinella aquimaris</name>
    <dbReference type="NCBI Taxonomy" id="1835722"/>
    <lineage>
        <taxon>Bacteria</taxon>
        <taxon>Pseudomonadati</taxon>
        <taxon>Bacteroidota</taxon>
        <taxon>Saprospiria</taxon>
        <taxon>Saprospirales</taxon>
        <taxon>Lewinellaceae</taxon>
        <taxon>Neolewinella</taxon>
    </lineage>
</organism>